<dbReference type="PROSITE" id="PS00107">
    <property type="entry name" value="PROTEIN_KINASE_ATP"/>
    <property type="match status" value="1"/>
</dbReference>
<keyword evidence="2" id="KW-0723">Serine/threonine-protein kinase</keyword>
<dbReference type="PANTHER" id="PTHR24350">
    <property type="entry name" value="SERINE/THREONINE-PROTEIN KINASE IAL-RELATED"/>
    <property type="match status" value="1"/>
</dbReference>
<dbReference type="PROSITE" id="PS00108">
    <property type="entry name" value="PROTEIN_KINASE_ST"/>
    <property type="match status" value="1"/>
</dbReference>
<feature type="compositionally biased region" description="Basic and acidic residues" evidence="11">
    <location>
        <begin position="326"/>
        <end position="345"/>
    </location>
</feature>
<evidence type="ECO:0000256" key="7">
    <source>
        <dbReference type="PIRSR" id="PIRSR630616-1"/>
    </source>
</evidence>
<evidence type="ECO:0000259" key="12">
    <source>
        <dbReference type="PROSITE" id="PS50011"/>
    </source>
</evidence>
<keyword evidence="5 13" id="KW-0418">Kinase</keyword>
<keyword evidence="4 8" id="KW-0547">Nucleotide-binding</keyword>
<organism evidence="13 14">
    <name type="scientific">Stylonychia lemnae</name>
    <name type="common">Ciliate</name>
    <dbReference type="NCBI Taxonomy" id="5949"/>
    <lineage>
        <taxon>Eukaryota</taxon>
        <taxon>Sar</taxon>
        <taxon>Alveolata</taxon>
        <taxon>Ciliophora</taxon>
        <taxon>Intramacronucleata</taxon>
        <taxon>Spirotrichea</taxon>
        <taxon>Stichotrichia</taxon>
        <taxon>Sporadotrichida</taxon>
        <taxon>Oxytrichidae</taxon>
        <taxon>Stylonychinae</taxon>
        <taxon>Stylonychia</taxon>
    </lineage>
</organism>
<evidence type="ECO:0000256" key="5">
    <source>
        <dbReference type="ARBA" id="ARBA00022777"/>
    </source>
</evidence>
<dbReference type="Gene3D" id="1.10.510.10">
    <property type="entry name" value="Transferase(Phosphotransferase) domain 1"/>
    <property type="match status" value="1"/>
</dbReference>
<dbReference type="EMBL" id="CCKQ01005820">
    <property type="protein sequence ID" value="CDW77080.1"/>
    <property type="molecule type" value="Genomic_DNA"/>
</dbReference>
<protein>
    <submittedName>
        <fullName evidence="13">Protein kinase domain containing protein</fullName>
    </submittedName>
</protein>
<keyword evidence="6 8" id="KW-0067">ATP-binding</keyword>
<dbReference type="InterPro" id="IPR030616">
    <property type="entry name" value="Aur-like"/>
</dbReference>
<gene>
    <name evidence="13" type="primary">Contig14516.g15466</name>
    <name evidence="13" type="ORF">STYLEM_6048</name>
</gene>
<feature type="active site" description="Proton acceptor" evidence="7">
    <location>
        <position position="501"/>
    </location>
</feature>
<sequence length="640" mass="73742">MNYSRDLPPRSSIKKTLMQVYSPKMQISDAKIKKLSGSHQASKADINPKSIPRKLPSLENHIKIQQQQQKAIKKATPLDISHSNYQKRVNIRKNVNRSVRLSKLPPKDLSFCLKGEELNITNVLPNLSTLQHKDYVENKSRLQSRSARPSIAIKPQQPQSIMKDFQNDQGIPQDAIDICDMANDDILIVEPDMMHETFIDARRSQLSIITEDNINENLMTTQRQTNFNRMYQNQHSDMLKQNSKELVDIQRNLQLYDIQIDLKNHLECQIGGDDITIIDKTQTIETNETSMIEAASRLINDVQEVKISQKSRANRKLSKPTTRNNEQQRQHKTEKPSSARSKRDLSAPTLPKSQQGSRQNQSFSLNNTNHKDYEVQVLVGQGAFGSVQRAIHRTSRSVVAIKSYEKNKLMSDQYRRDSLKKEIEILKKLDHPNIIKLYDSIDTGIKVNLIMEYVQGRSLYSFLRKKGGVMLRIDEKQAKLIFKQVAGAVAYLHEEKIVHRDLKLENILIDDQNRIKIIDFGFSVRSDKKLQFTCGTPHYMAPELAMKKDHYGQPTDIWAMGVMLFIMLTGRLPFYGDFEDDLYRRISTGKFKFPNDCKLSSQASNLIKKMLKVEPSKRIKAEKILDDPWLDDAEDVIIKQ</sequence>
<feature type="binding site" evidence="8">
    <location>
        <position position="519"/>
    </location>
    <ligand>
        <name>ATP</name>
        <dbReference type="ChEBI" id="CHEBI:30616"/>
    </ligand>
</feature>
<dbReference type="InterPro" id="IPR000719">
    <property type="entry name" value="Prot_kinase_dom"/>
</dbReference>
<evidence type="ECO:0000256" key="1">
    <source>
        <dbReference type="ARBA" id="ARBA00011245"/>
    </source>
</evidence>
<feature type="region of interest" description="Disordered" evidence="11">
    <location>
        <begin position="308"/>
        <end position="365"/>
    </location>
</feature>
<dbReference type="AlphaFoldDB" id="A0A078A684"/>
<keyword evidence="3" id="KW-0808">Transferase</keyword>
<dbReference type="InterPro" id="IPR008271">
    <property type="entry name" value="Ser/Thr_kinase_AS"/>
</dbReference>
<keyword evidence="14" id="KW-1185">Reference proteome</keyword>
<dbReference type="PROSITE" id="PS50011">
    <property type="entry name" value="PROTEIN_KINASE_DOM"/>
    <property type="match status" value="1"/>
</dbReference>
<dbReference type="Pfam" id="PF00069">
    <property type="entry name" value="Pkinase"/>
    <property type="match status" value="1"/>
</dbReference>
<evidence type="ECO:0000256" key="4">
    <source>
        <dbReference type="ARBA" id="ARBA00022741"/>
    </source>
</evidence>
<feature type="domain" description="Protein kinase" evidence="12">
    <location>
        <begin position="373"/>
        <end position="630"/>
    </location>
</feature>
<dbReference type="FunFam" id="1.10.510.10:FF:000571">
    <property type="entry name" value="Maternal embryonic leucine zipper kinase"/>
    <property type="match status" value="1"/>
</dbReference>
<dbReference type="SUPFAM" id="SSF56112">
    <property type="entry name" value="Protein kinase-like (PK-like)"/>
    <property type="match status" value="1"/>
</dbReference>
<dbReference type="FunFam" id="3.30.200.20:FF:000042">
    <property type="entry name" value="Aurora kinase A"/>
    <property type="match status" value="1"/>
</dbReference>
<evidence type="ECO:0000256" key="8">
    <source>
        <dbReference type="PIRSR" id="PIRSR630616-2"/>
    </source>
</evidence>
<dbReference type="CDD" id="cd14003">
    <property type="entry name" value="STKc_AMPK-like"/>
    <property type="match status" value="1"/>
</dbReference>
<evidence type="ECO:0000313" key="14">
    <source>
        <dbReference type="Proteomes" id="UP000039865"/>
    </source>
</evidence>
<name>A0A078A684_STYLE</name>
<evidence type="ECO:0000256" key="9">
    <source>
        <dbReference type="PIRSR" id="PIRSR630616-3"/>
    </source>
</evidence>
<feature type="compositionally biased region" description="Polar residues" evidence="11">
    <location>
        <begin position="351"/>
        <end position="365"/>
    </location>
</feature>
<feature type="binding site" evidence="8 10">
    <location>
        <position position="402"/>
    </location>
    <ligand>
        <name>ATP</name>
        <dbReference type="ChEBI" id="CHEBI:30616"/>
    </ligand>
</feature>
<dbReference type="Proteomes" id="UP000039865">
    <property type="component" value="Unassembled WGS sequence"/>
</dbReference>
<dbReference type="GO" id="GO:0004674">
    <property type="term" value="F:protein serine/threonine kinase activity"/>
    <property type="evidence" value="ECO:0007669"/>
    <property type="project" value="UniProtKB-KW"/>
</dbReference>
<proteinExistence type="predicted"/>
<dbReference type="InterPro" id="IPR011009">
    <property type="entry name" value="Kinase-like_dom_sf"/>
</dbReference>
<accession>A0A078A684</accession>
<dbReference type="OMA" id="ETNETSM"/>
<evidence type="ECO:0000256" key="10">
    <source>
        <dbReference type="PROSITE-ProRule" id="PRU10141"/>
    </source>
</evidence>
<evidence type="ECO:0000256" key="11">
    <source>
        <dbReference type="SAM" id="MobiDB-lite"/>
    </source>
</evidence>
<reference evidence="13 14" key="1">
    <citation type="submission" date="2014-06" db="EMBL/GenBank/DDBJ databases">
        <authorList>
            <person name="Swart Estienne"/>
        </authorList>
    </citation>
    <scope>NUCLEOTIDE SEQUENCE [LARGE SCALE GENOMIC DNA]</scope>
    <source>
        <strain evidence="13 14">130c</strain>
    </source>
</reference>
<evidence type="ECO:0000256" key="2">
    <source>
        <dbReference type="ARBA" id="ARBA00022527"/>
    </source>
</evidence>
<dbReference type="InParanoid" id="A0A078A684"/>
<evidence type="ECO:0000313" key="13">
    <source>
        <dbReference type="EMBL" id="CDW77080.1"/>
    </source>
</evidence>
<evidence type="ECO:0000256" key="6">
    <source>
        <dbReference type="ARBA" id="ARBA00022840"/>
    </source>
</evidence>
<dbReference type="SMART" id="SM00220">
    <property type="entry name" value="S_TKc"/>
    <property type="match status" value="1"/>
</dbReference>
<feature type="binding site" evidence="8">
    <location>
        <begin position="505"/>
        <end position="506"/>
    </location>
    <ligand>
        <name>ATP</name>
        <dbReference type="ChEBI" id="CHEBI:30616"/>
    </ligand>
</feature>
<comment type="subunit">
    <text evidence="1">Monomer.</text>
</comment>
<dbReference type="GO" id="GO:0005524">
    <property type="term" value="F:ATP binding"/>
    <property type="evidence" value="ECO:0007669"/>
    <property type="project" value="UniProtKB-UniRule"/>
</dbReference>
<feature type="cross-link" description="Glycyl lysine isopeptide (Lys-Gly) (interchain with G-Cter in SUMO2)" evidence="9">
    <location>
        <position position="503"/>
    </location>
</feature>
<dbReference type="OrthoDB" id="504170at2759"/>
<evidence type="ECO:0000256" key="3">
    <source>
        <dbReference type="ARBA" id="ARBA00022679"/>
    </source>
</evidence>
<dbReference type="InterPro" id="IPR017441">
    <property type="entry name" value="Protein_kinase_ATP_BS"/>
</dbReference>